<evidence type="ECO:0000313" key="2">
    <source>
        <dbReference type="EMBL" id="GAA4015714.1"/>
    </source>
</evidence>
<name>A0ABP7SRZ0_9SPHN</name>
<comment type="caution">
    <text evidence="2">The sequence shown here is derived from an EMBL/GenBank/DDBJ whole genome shotgun (WGS) entry which is preliminary data.</text>
</comment>
<evidence type="ECO:0000256" key="1">
    <source>
        <dbReference type="SAM" id="Phobius"/>
    </source>
</evidence>
<sequence length="168" mass="17475">MDGAGDDWIGWMADGVAAGLLGAAVGTCLLLLGGSGGAVIAAAASGVAALMLLRQVKPEPRRFRLPAFDQPDIVVEQVPADILELCDAVGAEEALLLDDPLDDLPGDSRVVQLFAPRALPTPGELRARIEAHLQEDRRPGGADNVLDLEVDAAAALRQALGELRRSLA</sequence>
<dbReference type="EMBL" id="BAABBQ010000001">
    <property type="protein sequence ID" value="GAA4015714.1"/>
    <property type="molecule type" value="Genomic_DNA"/>
</dbReference>
<feature type="transmembrane region" description="Helical" evidence="1">
    <location>
        <begin position="20"/>
        <end position="53"/>
    </location>
</feature>
<gene>
    <name evidence="2" type="ORF">GCM10022280_13130</name>
</gene>
<keyword evidence="3" id="KW-1185">Reference proteome</keyword>
<proteinExistence type="predicted"/>
<keyword evidence="1" id="KW-0472">Membrane</keyword>
<dbReference type="Proteomes" id="UP001500235">
    <property type="component" value="Unassembled WGS sequence"/>
</dbReference>
<reference evidence="3" key="1">
    <citation type="journal article" date="2019" name="Int. J. Syst. Evol. Microbiol.">
        <title>The Global Catalogue of Microorganisms (GCM) 10K type strain sequencing project: providing services to taxonomists for standard genome sequencing and annotation.</title>
        <authorList>
            <consortium name="The Broad Institute Genomics Platform"/>
            <consortium name="The Broad Institute Genome Sequencing Center for Infectious Disease"/>
            <person name="Wu L."/>
            <person name="Ma J."/>
        </authorList>
    </citation>
    <scope>NUCLEOTIDE SEQUENCE [LARGE SCALE GENOMIC DNA]</scope>
    <source>
        <strain evidence="3">JCM 17563</strain>
    </source>
</reference>
<organism evidence="2 3">
    <name type="scientific">Sphingomonas swuensis</name>
    <dbReference type="NCBI Taxonomy" id="977800"/>
    <lineage>
        <taxon>Bacteria</taxon>
        <taxon>Pseudomonadati</taxon>
        <taxon>Pseudomonadota</taxon>
        <taxon>Alphaproteobacteria</taxon>
        <taxon>Sphingomonadales</taxon>
        <taxon>Sphingomonadaceae</taxon>
        <taxon>Sphingomonas</taxon>
    </lineage>
</organism>
<dbReference type="RefSeq" id="WP_344706586.1">
    <property type="nucleotide sequence ID" value="NZ_BAABBQ010000001.1"/>
</dbReference>
<keyword evidence="1" id="KW-0812">Transmembrane</keyword>
<protein>
    <submittedName>
        <fullName evidence="2">Uncharacterized protein</fullName>
    </submittedName>
</protein>
<keyword evidence="1" id="KW-1133">Transmembrane helix</keyword>
<evidence type="ECO:0000313" key="3">
    <source>
        <dbReference type="Proteomes" id="UP001500235"/>
    </source>
</evidence>
<accession>A0ABP7SRZ0</accession>